<evidence type="ECO:0000256" key="1">
    <source>
        <dbReference type="SAM" id="MobiDB-lite"/>
    </source>
</evidence>
<dbReference type="EMBL" id="JAGIOB010000001">
    <property type="protein sequence ID" value="MBP2417539.1"/>
    <property type="molecule type" value="Genomic_DNA"/>
</dbReference>
<feature type="region of interest" description="Disordered" evidence="1">
    <location>
        <begin position="1"/>
        <end position="65"/>
    </location>
</feature>
<comment type="caution">
    <text evidence="2">The sequence shown here is derived from an EMBL/GenBank/DDBJ whole genome shotgun (WGS) entry which is preliminary data.</text>
</comment>
<proteinExistence type="predicted"/>
<gene>
    <name evidence="2" type="ORF">JOF54_002461</name>
</gene>
<keyword evidence="3" id="KW-1185">Reference proteome</keyword>
<evidence type="ECO:0000313" key="3">
    <source>
        <dbReference type="Proteomes" id="UP000758168"/>
    </source>
</evidence>
<evidence type="ECO:0000313" key="2">
    <source>
        <dbReference type="EMBL" id="MBP2417539.1"/>
    </source>
</evidence>
<name>A0ABS4Z9A2_9ACTN</name>
<sequence length="65" mass="6832">MTVPAGAPGDEVPQEDWAEQAAEAGPLAEGHPPTPASRLDPDAREAAEADLVEQEQPVDLSDEEQ</sequence>
<dbReference type="RefSeq" id="WP_210056194.1">
    <property type="nucleotide sequence ID" value="NZ_BAAAMH010000003.1"/>
</dbReference>
<accession>A0ABS4Z9A2</accession>
<protein>
    <submittedName>
        <fullName evidence="2">Uncharacterized protein</fullName>
    </submittedName>
</protein>
<reference evidence="2 3" key="1">
    <citation type="submission" date="2021-03" db="EMBL/GenBank/DDBJ databases">
        <title>Sequencing the genomes of 1000 actinobacteria strains.</title>
        <authorList>
            <person name="Klenk H.-P."/>
        </authorList>
    </citation>
    <scope>NUCLEOTIDE SEQUENCE [LARGE SCALE GENOMIC DNA]</scope>
    <source>
        <strain evidence="2 3">DSM 12936</strain>
    </source>
</reference>
<organism evidence="2 3">
    <name type="scientific">Microlunatus capsulatus</name>
    <dbReference type="NCBI Taxonomy" id="99117"/>
    <lineage>
        <taxon>Bacteria</taxon>
        <taxon>Bacillati</taxon>
        <taxon>Actinomycetota</taxon>
        <taxon>Actinomycetes</taxon>
        <taxon>Propionibacteriales</taxon>
        <taxon>Propionibacteriaceae</taxon>
        <taxon>Microlunatus</taxon>
    </lineage>
</organism>
<dbReference type="Proteomes" id="UP000758168">
    <property type="component" value="Unassembled WGS sequence"/>
</dbReference>